<dbReference type="NCBIfam" id="NF000389">
    <property type="entry name" value="blaPER"/>
    <property type="match status" value="1"/>
</dbReference>
<dbReference type="EC" id="3.5.2.6" evidence="3 6"/>
<dbReference type="GO" id="GO:0030655">
    <property type="term" value="P:beta-lactam antibiotic catabolic process"/>
    <property type="evidence" value="ECO:0007669"/>
    <property type="project" value="InterPro"/>
</dbReference>
<dbReference type="SUPFAM" id="SSF56601">
    <property type="entry name" value="beta-lactamase/transpeptidase-like"/>
    <property type="match status" value="1"/>
</dbReference>
<evidence type="ECO:0000256" key="7">
    <source>
        <dbReference type="SAM" id="SignalP"/>
    </source>
</evidence>
<keyword evidence="5 6" id="KW-0046">Antibiotic resistance</keyword>
<evidence type="ECO:0000256" key="1">
    <source>
        <dbReference type="ARBA" id="ARBA00001526"/>
    </source>
</evidence>
<dbReference type="GO" id="GO:0008800">
    <property type="term" value="F:beta-lactamase activity"/>
    <property type="evidence" value="ECO:0007669"/>
    <property type="project" value="UniProtKB-UniRule"/>
</dbReference>
<reference evidence="9" key="1">
    <citation type="submission" date="2023-04" db="EMBL/GenBank/DDBJ databases">
        <title>Co-integrate Col3M blaNDM-1-harbouring plasmids in clinical Providencia rettgeri isolates from Argentina.</title>
        <authorList>
            <person name="de Belder D."/>
            <person name="Martino F."/>
            <person name="Tijet N."/>
            <person name="Melano R.G."/>
            <person name="Faccone D."/>
            <person name="de Mendieta J.M."/>
            <person name="Rapoport M."/>
            <person name="Albornoz E."/>
            <person name="Petroni A."/>
            <person name="Tuduri E."/>
            <person name="Derdoy L."/>
            <person name="Cogut S."/>
            <person name="Errecalde L."/>
            <person name="Pasteran F."/>
            <person name="Corso A."/>
            <person name="Gomez S.A."/>
        </authorList>
    </citation>
    <scope>NUCLEOTIDE SEQUENCE</scope>
    <source>
        <strain evidence="9">PreM15628</strain>
        <plasmid evidence="9">p15628A_320</plasmid>
    </source>
</reference>
<dbReference type="PROSITE" id="PS00146">
    <property type="entry name" value="BETA_LACTAMASE_A"/>
    <property type="match status" value="1"/>
</dbReference>
<proteinExistence type="inferred from homology"/>
<keyword evidence="9" id="KW-0614">Plasmid</keyword>
<evidence type="ECO:0000256" key="5">
    <source>
        <dbReference type="ARBA" id="ARBA00023251"/>
    </source>
</evidence>
<dbReference type="InterPro" id="IPR000871">
    <property type="entry name" value="Beta-lactam_class-A"/>
</dbReference>
<evidence type="ECO:0000259" key="8">
    <source>
        <dbReference type="Pfam" id="PF13354"/>
    </source>
</evidence>
<keyword evidence="4 6" id="KW-0378">Hydrolase</keyword>
<dbReference type="PANTHER" id="PTHR35333">
    <property type="entry name" value="BETA-LACTAMASE"/>
    <property type="match status" value="1"/>
</dbReference>
<dbReference type="InterPro" id="IPR045155">
    <property type="entry name" value="Beta-lactam_cat"/>
</dbReference>
<evidence type="ECO:0000256" key="4">
    <source>
        <dbReference type="ARBA" id="ARBA00022801"/>
    </source>
</evidence>
<evidence type="ECO:0000256" key="2">
    <source>
        <dbReference type="ARBA" id="ARBA00009009"/>
    </source>
</evidence>
<feature type="signal peptide" evidence="7">
    <location>
        <begin position="1"/>
        <end position="26"/>
    </location>
</feature>
<evidence type="ECO:0000313" key="9">
    <source>
        <dbReference type="EMBL" id="WHT95878.1"/>
    </source>
</evidence>
<evidence type="ECO:0000313" key="10">
    <source>
        <dbReference type="Proteomes" id="UP000682358"/>
    </source>
</evidence>
<protein>
    <recommendedName>
        <fullName evidence="3 6">Beta-lactamase</fullName>
        <ecNumber evidence="3 6">3.5.2.6</ecNumber>
    </recommendedName>
</protein>
<feature type="domain" description="Beta-lactamase class A catalytic" evidence="8">
    <location>
        <begin position="48"/>
        <end position="273"/>
    </location>
</feature>
<feature type="chain" id="PRO_5042534517" description="Beta-lactamase" evidence="7">
    <location>
        <begin position="27"/>
        <end position="315"/>
    </location>
</feature>
<sequence>MNVITKCVFTASALLMLGLSSFVVSAQSPLLKEQIETIVTGKKATVGVAVWGPDDLEPLLLNPFEKFPMQSVFKLHLAMLVLHQVDQGKLDLNQSVTVNRAAVLQNTWSPMMKDHQGDEFTVAVQQLLQYSVSHSDNVACDLLFELVGGPQALHAYIQSLGVKEAAVVANEAQMHADDQVQYQNWTSMKAAAQVLQKFEQKKQLSETSQALLWKWMVETTTGPQRLKGLLPAGTIVAHKTGTSGVRAGKTAATNDAGVIMLPDGRPLLVAVFVKDSAESERTNEAIIAQVAQAAYQFELKKLSAVSPDWAKISTI</sequence>
<dbReference type="InterPro" id="IPR012338">
    <property type="entry name" value="Beta-lactam/transpept-like"/>
</dbReference>
<dbReference type="AlphaFoldDB" id="A0AAJ6K4Q9"/>
<comment type="catalytic activity">
    <reaction evidence="1 6">
        <text>a beta-lactam + H2O = a substituted beta-amino acid</text>
        <dbReference type="Rhea" id="RHEA:20401"/>
        <dbReference type="ChEBI" id="CHEBI:15377"/>
        <dbReference type="ChEBI" id="CHEBI:35627"/>
        <dbReference type="ChEBI" id="CHEBI:140347"/>
        <dbReference type="EC" id="3.5.2.6"/>
    </reaction>
</comment>
<dbReference type="Gene3D" id="3.40.710.10">
    <property type="entry name" value="DD-peptidase/beta-lactamase superfamily"/>
    <property type="match status" value="1"/>
</dbReference>
<name>A0AAJ6K4Q9_PRORE</name>
<evidence type="ECO:0000256" key="3">
    <source>
        <dbReference type="ARBA" id="ARBA00012865"/>
    </source>
</evidence>
<geneLocation type="plasmid" evidence="9 10">
    <name>p15628A_320</name>
</geneLocation>
<organism evidence="9 10">
    <name type="scientific">Providencia rettgeri</name>
    <dbReference type="NCBI Taxonomy" id="587"/>
    <lineage>
        <taxon>Bacteria</taxon>
        <taxon>Pseudomonadati</taxon>
        <taxon>Pseudomonadota</taxon>
        <taxon>Gammaproteobacteria</taxon>
        <taxon>Enterobacterales</taxon>
        <taxon>Morganellaceae</taxon>
        <taxon>Providencia</taxon>
    </lineage>
</organism>
<dbReference type="CARD" id="ARO:3002364">
    <property type="molecule name" value="PER-2"/>
    <property type="mechanism identifier" value="ARO:0001004"/>
    <property type="mechanism name" value="antibiotic inactivation"/>
</dbReference>
<accession>A0AAJ6K4Q9</accession>
<dbReference type="InterPro" id="IPR023650">
    <property type="entry name" value="Beta-lactam_class-A_AS"/>
</dbReference>
<dbReference type="Proteomes" id="UP000682358">
    <property type="component" value="Plasmid p15628A_320"/>
</dbReference>
<dbReference type="PANTHER" id="PTHR35333:SF3">
    <property type="entry name" value="BETA-LACTAMASE-TYPE TRANSPEPTIDASE FOLD CONTAINING PROTEIN"/>
    <property type="match status" value="1"/>
</dbReference>
<dbReference type="InterPro" id="IPR058187">
    <property type="entry name" value="PER-1"/>
</dbReference>
<keyword evidence="7" id="KW-0732">Signal</keyword>
<dbReference type="NCBIfam" id="NF012099">
    <property type="entry name" value="SubclassA2"/>
    <property type="match status" value="1"/>
</dbReference>
<gene>
    <name evidence="9" type="primary">blaPER</name>
    <name evidence="9" type="ORF">KOF27_20400</name>
</gene>
<evidence type="ECO:0000256" key="6">
    <source>
        <dbReference type="RuleBase" id="RU361140"/>
    </source>
</evidence>
<dbReference type="Pfam" id="PF13354">
    <property type="entry name" value="Beta-lactamase2"/>
    <property type="match status" value="1"/>
</dbReference>
<dbReference type="NCBIfam" id="NF033103">
    <property type="entry name" value="bla_class_A"/>
    <property type="match status" value="1"/>
</dbReference>
<dbReference type="PRINTS" id="PR00118">
    <property type="entry name" value="BLACTAMASEA"/>
</dbReference>
<comment type="similarity">
    <text evidence="2 6">Belongs to the class-A beta-lactamase family.</text>
</comment>
<dbReference type="EMBL" id="CP123373">
    <property type="protein sequence ID" value="WHT95878.1"/>
    <property type="molecule type" value="Genomic_DNA"/>
</dbReference>
<dbReference type="GO" id="GO:0046677">
    <property type="term" value="P:response to antibiotic"/>
    <property type="evidence" value="ECO:0007669"/>
    <property type="project" value="UniProtKB-UniRule"/>
</dbReference>